<dbReference type="Pfam" id="PF01381">
    <property type="entry name" value="HTH_3"/>
    <property type="match status" value="1"/>
</dbReference>
<dbReference type="InterPro" id="IPR001387">
    <property type="entry name" value="Cro/C1-type_HTH"/>
</dbReference>
<evidence type="ECO:0000313" key="3">
    <source>
        <dbReference type="EMBL" id="QUO42170.1"/>
    </source>
</evidence>
<name>A0A7T5EM03_9BACL</name>
<dbReference type="Proteomes" id="UP000677234">
    <property type="component" value="Chromosome"/>
</dbReference>
<dbReference type="GO" id="GO:0003677">
    <property type="term" value="F:DNA binding"/>
    <property type="evidence" value="ECO:0007669"/>
    <property type="project" value="InterPro"/>
</dbReference>
<accession>A0A7T5EM03</accession>
<reference evidence="2 4" key="1">
    <citation type="submission" date="2020-12" db="EMBL/GenBank/DDBJ databases">
        <title>strain FJAT-54423T represents a novel species of the genus Brevibacillus.</title>
        <authorList>
            <person name="Tang R."/>
        </authorList>
    </citation>
    <scope>NUCLEOTIDE SEQUENCE [LARGE SCALE GENOMIC DNA]</scope>
    <source>
        <strain evidence="2 4">FJAT-54423</strain>
    </source>
</reference>
<dbReference type="InterPro" id="IPR011990">
    <property type="entry name" value="TPR-like_helical_dom_sf"/>
</dbReference>
<reference evidence="3" key="2">
    <citation type="submission" date="2021-04" db="EMBL/GenBank/DDBJ databases">
        <title>Brevibacillus composti FJAT-54423, complete genome.</title>
        <authorList>
            <person name="Tang R."/>
        </authorList>
    </citation>
    <scope>NUCLEOTIDE SEQUENCE</scope>
    <source>
        <strain evidence="3">FJAT-54424</strain>
    </source>
</reference>
<gene>
    <name evidence="2" type="ORF">JD108_03845</name>
    <name evidence="3" type="ORF">KDJ56_03845</name>
</gene>
<dbReference type="EMBL" id="CP066308">
    <property type="protein sequence ID" value="QQE75084.1"/>
    <property type="molecule type" value="Genomic_DNA"/>
</dbReference>
<sequence>MEDFLDGYEKITIGDILKRHRERKNFSLLQLAEKAGVQEEMLRKWEQGDTGGLGIGALSAIAKVLGIPTQNLVEPYIEREENIESLRELLQETFSLSSQALLAKVVHKLLHSPSADRGQIAAHLYKLAGTLADNDTRITLYTSIIHFARETEDRQLLAKSKLQLYMLQRLDLRRLEETYKDGEEILHDLTYLTHEEASAHYFRMSLHAFALRKYETSIEWCQAGLARETADTELRARAYLGMINSYYYLGDMDAVERHLDQFESFSHDFVQDAAMMTRASVKVQRKEYDEAIPLLTKLLHQLGQEYKIHALNDLLEVYLHTGDLGKIAFYLQKEAELLPRHPKTPYKFLSLGIYYRQKAAYQTQIGLIDESMESYVNSLRAYGAINAQEEIISCMNEIFSFLAKNSISMDLKYVVKLNEVHSNIRIIDGLKKKLHDLVKQKGFGDPSVVELSQQLDNYIVLAQRIK</sequence>
<dbReference type="EMBL" id="CP073708">
    <property type="protein sequence ID" value="QUO42170.1"/>
    <property type="molecule type" value="Genomic_DNA"/>
</dbReference>
<dbReference type="SUPFAM" id="SSF48452">
    <property type="entry name" value="TPR-like"/>
    <property type="match status" value="1"/>
</dbReference>
<dbReference type="GO" id="GO:0043937">
    <property type="term" value="P:regulation of sporulation"/>
    <property type="evidence" value="ECO:0007669"/>
    <property type="project" value="InterPro"/>
</dbReference>
<dbReference type="InterPro" id="IPR036638">
    <property type="entry name" value="HLH_DNA-bd_sf"/>
</dbReference>
<dbReference type="Gene3D" id="1.25.40.10">
    <property type="entry name" value="Tetratricopeptide repeat domain"/>
    <property type="match status" value="1"/>
</dbReference>
<dbReference type="InterPro" id="IPR010982">
    <property type="entry name" value="Lambda_DNA-bd_dom_sf"/>
</dbReference>
<dbReference type="CDD" id="cd00093">
    <property type="entry name" value="HTH_XRE"/>
    <property type="match status" value="1"/>
</dbReference>
<dbReference type="AlphaFoldDB" id="A0A7T5EM03"/>
<dbReference type="Proteomes" id="UP000595847">
    <property type="component" value="Chromosome"/>
</dbReference>
<dbReference type="RefSeq" id="WP_198828617.1">
    <property type="nucleotide sequence ID" value="NZ_CP066308.1"/>
</dbReference>
<dbReference type="SUPFAM" id="SSF140500">
    <property type="entry name" value="BAS1536-like"/>
    <property type="match status" value="1"/>
</dbReference>
<dbReference type="Gene3D" id="4.10.280.10">
    <property type="entry name" value="Helix-loop-helix DNA-binding domain"/>
    <property type="match status" value="1"/>
</dbReference>
<dbReference type="SUPFAM" id="SSF47413">
    <property type="entry name" value="lambda repressor-like DNA-binding domains"/>
    <property type="match status" value="1"/>
</dbReference>
<proteinExistence type="predicted"/>
<dbReference type="Gene3D" id="1.10.260.40">
    <property type="entry name" value="lambda repressor-like DNA-binding domains"/>
    <property type="match status" value="1"/>
</dbReference>
<dbReference type="KEGG" id="bcop:JD108_03845"/>
<dbReference type="InterPro" id="IPR037208">
    <property type="entry name" value="Spo0E-like_sf"/>
</dbReference>
<evidence type="ECO:0000313" key="4">
    <source>
        <dbReference type="Proteomes" id="UP000595847"/>
    </source>
</evidence>
<evidence type="ECO:0000313" key="2">
    <source>
        <dbReference type="EMBL" id="QQE75084.1"/>
    </source>
</evidence>
<organism evidence="2 4">
    <name type="scientific">Brevibacillus composti</name>
    <dbReference type="NCBI Taxonomy" id="2796470"/>
    <lineage>
        <taxon>Bacteria</taxon>
        <taxon>Bacillati</taxon>
        <taxon>Bacillota</taxon>
        <taxon>Bacilli</taxon>
        <taxon>Bacillales</taxon>
        <taxon>Paenibacillaceae</taxon>
        <taxon>Brevibacillus</taxon>
    </lineage>
</organism>
<dbReference type="Pfam" id="PF09388">
    <property type="entry name" value="SpoOE-like"/>
    <property type="match status" value="1"/>
</dbReference>
<evidence type="ECO:0000313" key="5">
    <source>
        <dbReference type="Proteomes" id="UP000677234"/>
    </source>
</evidence>
<evidence type="ECO:0000259" key="1">
    <source>
        <dbReference type="PROSITE" id="PS50943"/>
    </source>
</evidence>
<protein>
    <submittedName>
        <fullName evidence="2">Spo0E family sporulation regulatory protein-aspartic acid phosphatase</fullName>
    </submittedName>
</protein>
<dbReference type="PROSITE" id="PS50943">
    <property type="entry name" value="HTH_CROC1"/>
    <property type="match status" value="1"/>
</dbReference>
<dbReference type="SMART" id="SM00530">
    <property type="entry name" value="HTH_XRE"/>
    <property type="match status" value="1"/>
</dbReference>
<feature type="domain" description="HTH cro/C1-type" evidence="1">
    <location>
        <begin position="17"/>
        <end position="72"/>
    </location>
</feature>
<keyword evidence="5" id="KW-1185">Reference proteome</keyword>
<dbReference type="InterPro" id="IPR018540">
    <property type="entry name" value="Spo0E-like"/>
</dbReference>
<dbReference type="GO" id="GO:0046983">
    <property type="term" value="F:protein dimerization activity"/>
    <property type="evidence" value="ECO:0007669"/>
    <property type="project" value="InterPro"/>
</dbReference>